<dbReference type="KEGG" id="mvs:MVIS_4236"/>
<sequence>MKTNSTPRPLKTRNQCGFTLIEIVVGMVVLAISLVIVTGIFLPQANNTVTPMYQIKATALGKRIMDQVLIRYYDETSTSSGGFIRCGEQNSDGVVLFPCSSDLGTDGSEVSSAPGNFNDVDDYNIYCGNSDPGAALASFTNEYPGYGLRICVSFAADKFNSNLTSGVTDIAKRIRVTISMPNDEAIELTSFKGNY</sequence>
<proteinExistence type="predicted"/>
<dbReference type="Pfam" id="PF07963">
    <property type="entry name" value="N_methyl"/>
    <property type="match status" value="1"/>
</dbReference>
<organism evidence="1 2">
    <name type="scientific">Moritella viscosa</name>
    <dbReference type="NCBI Taxonomy" id="80854"/>
    <lineage>
        <taxon>Bacteria</taxon>
        <taxon>Pseudomonadati</taxon>
        <taxon>Pseudomonadota</taxon>
        <taxon>Gammaproteobacteria</taxon>
        <taxon>Alteromonadales</taxon>
        <taxon>Moritellaceae</taxon>
        <taxon>Moritella</taxon>
    </lineage>
</organism>
<dbReference type="EMBL" id="FPLD01000066">
    <property type="protein sequence ID" value="SGZ02509.1"/>
    <property type="molecule type" value="Genomic_DNA"/>
</dbReference>
<dbReference type="Proteomes" id="UP000183794">
    <property type="component" value="Unassembled WGS sequence"/>
</dbReference>
<dbReference type="OrthoDB" id="5593857at2"/>
<dbReference type="RefSeq" id="WP_045112166.1">
    <property type="nucleotide sequence ID" value="NZ_CAWRBC010000087.1"/>
</dbReference>
<dbReference type="AlphaFoldDB" id="A0A090KE27"/>
<gene>
    <name evidence="1" type="ORF">NVI5450_2566</name>
</gene>
<accession>A0A090KE27</accession>
<dbReference type="STRING" id="80854.MVIS_4236"/>
<dbReference type="NCBIfam" id="TIGR02532">
    <property type="entry name" value="IV_pilin_GFxxxE"/>
    <property type="match status" value="1"/>
</dbReference>
<evidence type="ECO:0000313" key="2">
    <source>
        <dbReference type="Proteomes" id="UP000183794"/>
    </source>
</evidence>
<name>A0A090KE27_9GAMM</name>
<dbReference type="PATRIC" id="fig|80854.5.peg.4491"/>
<evidence type="ECO:0000313" key="1">
    <source>
        <dbReference type="EMBL" id="SGZ02509.1"/>
    </source>
</evidence>
<dbReference type="HOGENOM" id="CLU_110706_0_0_6"/>
<reference evidence="1 2" key="1">
    <citation type="submission" date="2016-11" db="EMBL/GenBank/DDBJ databases">
        <authorList>
            <person name="Jaros S."/>
            <person name="Januszkiewicz K."/>
            <person name="Wedrychowicz H."/>
        </authorList>
    </citation>
    <scope>NUCLEOTIDE SEQUENCE [LARGE SCALE GENOMIC DNA]</scope>
    <source>
        <strain evidence="1">NVI 5450</strain>
    </source>
</reference>
<dbReference type="InterPro" id="IPR012902">
    <property type="entry name" value="N_methyl_site"/>
</dbReference>
<protein>
    <submittedName>
        <fullName evidence="1">Putative Mannose-sensitive agglutinin (MSHA) biogenesis proteinMshD (Pilus type IV)</fullName>
    </submittedName>
</protein>